<evidence type="ECO:0000313" key="2">
    <source>
        <dbReference type="Proteomes" id="UP000639006"/>
    </source>
</evidence>
<sequence length="61" mass="7307">MSQLLLKKMDHIEGMLLEIKAKMDNFLGFEELEEDERREVKLLRRDVEQGDYVEFDEVFGT</sequence>
<accession>A0A811TB42</accession>
<comment type="caution">
    <text evidence="1">The sequence shown here is derived from an EMBL/GenBank/DDBJ whole genome shotgun (WGS) entry which is preliminary data.</text>
</comment>
<organism evidence="1 2">
    <name type="scientific">Candidatus Argoarchaeum ethanivorans</name>
    <dbReference type="NCBI Taxonomy" id="2608793"/>
    <lineage>
        <taxon>Archaea</taxon>
        <taxon>Methanobacteriati</taxon>
        <taxon>Methanobacteriota</taxon>
        <taxon>Stenosarchaea group</taxon>
        <taxon>Methanomicrobia</taxon>
        <taxon>Methanosarcinales</taxon>
        <taxon>Methanosarcinales incertae sedis</taxon>
        <taxon>GOM Arc I cluster</taxon>
        <taxon>Candidatus Argoarchaeum</taxon>
    </lineage>
</organism>
<reference evidence="1" key="1">
    <citation type="submission" date="2020-10" db="EMBL/GenBank/DDBJ databases">
        <authorList>
            <person name="Hahn C.J."/>
            <person name="Laso-Perez R."/>
            <person name="Vulcano F."/>
            <person name="Vaziourakis K.-M."/>
            <person name="Stokke R."/>
            <person name="Steen I.H."/>
            <person name="Teske A."/>
            <person name="Boetius A."/>
            <person name="Liebeke M."/>
            <person name="Amann R."/>
            <person name="Knittel K."/>
        </authorList>
    </citation>
    <scope>NUCLEOTIDE SEQUENCE</scope>
    <source>
        <strain evidence="1">Gfbio:e3339647-f889-4370-9287-4fb5cb688e4c:AG392M11_GoMArc1</strain>
    </source>
</reference>
<dbReference type="AlphaFoldDB" id="A0A811TB42"/>
<evidence type="ECO:0000313" key="1">
    <source>
        <dbReference type="EMBL" id="CAD6492689.1"/>
    </source>
</evidence>
<protein>
    <submittedName>
        <fullName evidence="1">Uncharacterized protein</fullName>
    </submittedName>
</protein>
<name>A0A811TB42_9EURY</name>
<dbReference type="EMBL" id="CAJHIQ010000017">
    <property type="protein sequence ID" value="CAD6492689.1"/>
    <property type="molecule type" value="Genomic_DNA"/>
</dbReference>
<proteinExistence type="predicted"/>
<gene>
    <name evidence="1" type="ORF">DIAAKJNI_00362</name>
</gene>
<dbReference type="Proteomes" id="UP000639006">
    <property type="component" value="Unassembled WGS sequence"/>
</dbReference>